<dbReference type="GO" id="GO:0003700">
    <property type="term" value="F:DNA-binding transcription factor activity"/>
    <property type="evidence" value="ECO:0007669"/>
    <property type="project" value="TreeGrafter"/>
</dbReference>
<evidence type="ECO:0000256" key="3">
    <source>
        <dbReference type="ARBA" id="ARBA00022723"/>
    </source>
</evidence>
<dbReference type="SUPFAM" id="SSF57667">
    <property type="entry name" value="beta-beta-alpha zinc fingers"/>
    <property type="match status" value="3"/>
</dbReference>
<feature type="region of interest" description="Disordered" evidence="15">
    <location>
        <begin position="1"/>
        <end position="38"/>
    </location>
</feature>
<dbReference type="Proteomes" id="UP001178461">
    <property type="component" value="Chromosome 5"/>
</dbReference>
<evidence type="ECO:0000259" key="16">
    <source>
        <dbReference type="PROSITE" id="PS50157"/>
    </source>
</evidence>
<dbReference type="GO" id="GO:0000978">
    <property type="term" value="F:RNA polymerase II cis-regulatory region sequence-specific DNA binding"/>
    <property type="evidence" value="ECO:0007669"/>
    <property type="project" value="TreeGrafter"/>
</dbReference>
<dbReference type="GO" id="GO:0008270">
    <property type="term" value="F:zinc ion binding"/>
    <property type="evidence" value="ECO:0007669"/>
    <property type="project" value="UniProtKB-KW"/>
</dbReference>
<evidence type="ECO:0000256" key="15">
    <source>
        <dbReference type="SAM" id="MobiDB-lite"/>
    </source>
</evidence>
<keyword evidence="18" id="KW-1185">Reference proteome</keyword>
<gene>
    <name evidence="17" type="ORF">PODLI_1B004995</name>
</gene>
<feature type="domain" description="C2H2-type" evidence="16">
    <location>
        <begin position="316"/>
        <end position="339"/>
    </location>
</feature>
<dbReference type="PROSITE" id="PS50157">
    <property type="entry name" value="ZINC_FINGER_C2H2_2"/>
    <property type="match status" value="3"/>
</dbReference>
<keyword evidence="6" id="KW-0862">Zinc</keyword>
<keyword evidence="3" id="KW-0479">Metal-binding</keyword>
<evidence type="ECO:0000256" key="1">
    <source>
        <dbReference type="ARBA" id="ARBA00004123"/>
    </source>
</evidence>
<organism evidence="17 18">
    <name type="scientific">Podarcis lilfordi</name>
    <name type="common">Lilford's wall lizard</name>
    <dbReference type="NCBI Taxonomy" id="74358"/>
    <lineage>
        <taxon>Eukaryota</taxon>
        <taxon>Metazoa</taxon>
        <taxon>Chordata</taxon>
        <taxon>Craniata</taxon>
        <taxon>Vertebrata</taxon>
        <taxon>Euteleostomi</taxon>
        <taxon>Lepidosauria</taxon>
        <taxon>Squamata</taxon>
        <taxon>Bifurcata</taxon>
        <taxon>Unidentata</taxon>
        <taxon>Episquamata</taxon>
        <taxon>Laterata</taxon>
        <taxon>Lacertibaenia</taxon>
        <taxon>Lacertidae</taxon>
        <taxon>Podarcis</taxon>
    </lineage>
</organism>
<dbReference type="FunFam" id="3.30.160.60:FF:000924">
    <property type="entry name" value="IKAROS family zinc finger 5"/>
    <property type="match status" value="1"/>
</dbReference>
<evidence type="ECO:0000256" key="14">
    <source>
        <dbReference type="PROSITE-ProRule" id="PRU00042"/>
    </source>
</evidence>
<comment type="similarity">
    <text evidence="11">Belongs to the Ikaros C2H2-type zinc-finger protein family.</text>
</comment>
<evidence type="ECO:0000256" key="4">
    <source>
        <dbReference type="ARBA" id="ARBA00022737"/>
    </source>
</evidence>
<dbReference type="InterPro" id="IPR013087">
    <property type="entry name" value="Znf_C2H2_type"/>
</dbReference>
<dbReference type="PANTHER" id="PTHR24404">
    <property type="entry name" value="ZINC FINGER PROTEIN"/>
    <property type="match status" value="1"/>
</dbReference>
<feature type="domain" description="C2H2-type" evidence="16">
    <location>
        <begin position="260"/>
        <end position="287"/>
    </location>
</feature>
<dbReference type="EMBL" id="OX395130">
    <property type="protein sequence ID" value="CAI5774921.1"/>
    <property type="molecule type" value="Genomic_DNA"/>
</dbReference>
<dbReference type="Gene3D" id="3.30.160.60">
    <property type="entry name" value="Classic Zinc Finger"/>
    <property type="match status" value="3"/>
</dbReference>
<evidence type="ECO:0000256" key="7">
    <source>
        <dbReference type="ARBA" id="ARBA00023015"/>
    </source>
</evidence>
<evidence type="ECO:0000256" key="11">
    <source>
        <dbReference type="ARBA" id="ARBA00038390"/>
    </source>
</evidence>
<keyword evidence="2" id="KW-0678">Repressor</keyword>
<dbReference type="PANTHER" id="PTHR24404:SF55">
    <property type="entry name" value="ZINC FINGER PROTEIN PEGASUS"/>
    <property type="match status" value="1"/>
</dbReference>
<dbReference type="GO" id="GO:0006357">
    <property type="term" value="P:regulation of transcription by RNA polymerase II"/>
    <property type="evidence" value="ECO:0007669"/>
    <property type="project" value="TreeGrafter"/>
</dbReference>
<accession>A0AA35KAU8</accession>
<name>A0AA35KAU8_9SAUR</name>
<dbReference type="GO" id="GO:0005634">
    <property type="term" value="C:nucleus"/>
    <property type="evidence" value="ECO:0007669"/>
    <property type="project" value="UniProtKB-SubCell"/>
</dbReference>
<evidence type="ECO:0000313" key="17">
    <source>
        <dbReference type="EMBL" id="CAI5774921.1"/>
    </source>
</evidence>
<evidence type="ECO:0000256" key="9">
    <source>
        <dbReference type="ARBA" id="ARBA00023163"/>
    </source>
</evidence>
<keyword evidence="8" id="KW-0238">DNA-binding</keyword>
<evidence type="ECO:0000256" key="10">
    <source>
        <dbReference type="ARBA" id="ARBA00023242"/>
    </source>
</evidence>
<reference evidence="17" key="1">
    <citation type="submission" date="2022-12" db="EMBL/GenBank/DDBJ databases">
        <authorList>
            <person name="Alioto T."/>
            <person name="Alioto T."/>
            <person name="Gomez Garrido J."/>
        </authorList>
    </citation>
    <scope>NUCLEOTIDE SEQUENCE</scope>
</reference>
<dbReference type="SMART" id="SM00355">
    <property type="entry name" value="ZnF_C2H2"/>
    <property type="match status" value="5"/>
</dbReference>
<keyword evidence="7" id="KW-0805">Transcription regulation</keyword>
<sequence length="597" mass="65623">MRLDTGSSTELKRKIKTSKPPALESESALLPTPPFENGARRPRLLAELAELSRDFERGKDAGYAWAPGDTTNMEAAAAVTAGVGSTCGCCERRRSGAGEAHFAEGRSGRQHVGSGAPVRSGKRLRAAQECSTNGTQVNLSLYEADDYRKKTRKALIREVESGTCVLYYLSNILKKSSKCFLHKGKNSGPQDCEVEYLTQQTHHVNMISGSVSGDKEAETLQGAGTEGDQNGLDHPSVEVSLDENSGVLVDGFERTFDGKLKCRYCNYASKGTARLIEHIRIHTGEKPHRCHLCPFASAYERHLEAHMRSHTGEKPYKCELCSFRCSDRSNLSHHRRRKHKMVPIKGTRPSLSSKKMWGVLQKKTSNLGYGRRALINLSPPSMVVQKPDYLNDFTHEIPNIQTEAYESMTKPTETGGLPRDPQDLMVDNPLNQLSTLAGQLSSLPPENQNPPSPDVVPCQDEKPFMMQQPAAPAAVPAVSTSIPQSSSPTSPDPRPAHSQRNYSPVAGPSSDHSAHASTPSISNSQPSTPAPTLPVQDPQLLHHCQHCDMYFADNILYTIHMGCHGFENPFQCNICGCKCKNKYDFACHFARGQHNQH</sequence>
<evidence type="ECO:0000256" key="13">
    <source>
        <dbReference type="ARBA" id="ARBA00043251"/>
    </source>
</evidence>
<evidence type="ECO:0000256" key="6">
    <source>
        <dbReference type="ARBA" id="ARBA00022833"/>
    </source>
</evidence>
<evidence type="ECO:0000256" key="2">
    <source>
        <dbReference type="ARBA" id="ARBA00022491"/>
    </source>
</evidence>
<evidence type="ECO:0000256" key="12">
    <source>
        <dbReference type="ARBA" id="ARBA00040442"/>
    </source>
</evidence>
<protein>
    <recommendedName>
        <fullName evidence="12">Zinc finger protein Pegasus</fullName>
    </recommendedName>
    <alternativeName>
        <fullName evidence="13">Ikaros family zinc finger protein 5</fullName>
    </alternativeName>
</protein>
<keyword evidence="4" id="KW-0677">Repeat</keyword>
<feature type="region of interest" description="Disordered" evidence="15">
    <location>
        <begin position="440"/>
        <end position="534"/>
    </location>
</feature>
<feature type="compositionally biased region" description="Polar residues" evidence="15">
    <location>
        <begin position="515"/>
        <end position="527"/>
    </location>
</feature>
<evidence type="ECO:0000256" key="8">
    <source>
        <dbReference type="ARBA" id="ARBA00023125"/>
    </source>
</evidence>
<dbReference type="InterPro" id="IPR050589">
    <property type="entry name" value="Ikaros_C2H2-ZF"/>
</dbReference>
<dbReference type="AlphaFoldDB" id="A0AA35KAU8"/>
<evidence type="ECO:0000256" key="5">
    <source>
        <dbReference type="ARBA" id="ARBA00022771"/>
    </source>
</evidence>
<proteinExistence type="inferred from homology"/>
<evidence type="ECO:0000313" key="18">
    <source>
        <dbReference type="Proteomes" id="UP001178461"/>
    </source>
</evidence>
<dbReference type="FunFam" id="3.30.160.60:FF:001097">
    <property type="entry name" value="IKAROS family zinc finger 5"/>
    <property type="match status" value="1"/>
</dbReference>
<keyword evidence="9" id="KW-0804">Transcription</keyword>
<keyword evidence="10" id="KW-0539">Nucleus</keyword>
<dbReference type="InterPro" id="IPR036236">
    <property type="entry name" value="Znf_C2H2_sf"/>
</dbReference>
<feature type="compositionally biased region" description="Low complexity" evidence="15">
    <location>
        <begin position="469"/>
        <end position="489"/>
    </location>
</feature>
<keyword evidence="5 14" id="KW-0863">Zinc-finger</keyword>
<feature type="region of interest" description="Disordered" evidence="15">
    <location>
        <begin position="408"/>
        <end position="427"/>
    </location>
</feature>
<feature type="domain" description="C2H2-type" evidence="16">
    <location>
        <begin position="288"/>
        <end position="315"/>
    </location>
</feature>
<dbReference type="PROSITE" id="PS00028">
    <property type="entry name" value="ZINC_FINGER_C2H2_1"/>
    <property type="match status" value="3"/>
</dbReference>
<comment type="subcellular location">
    <subcellularLocation>
        <location evidence="1">Nucleus</location>
    </subcellularLocation>
</comment>
<dbReference type="FunFam" id="3.30.160.60:FF:000402">
    <property type="entry name" value="IKAROS family zinc finger 5"/>
    <property type="match status" value="1"/>
</dbReference>